<dbReference type="Proteomes" id="UP000663851">
    <property type="component" value="Unassembled WGS sequence"/>
</dbReference>
<feature type="region of interest" description="Disordered" evidence="13">
    <location>
        <begin position="361"/>
        <end position="387"/>
    </location>
</feature>
<feature type="binding site" evidence="12">
    <location>
        <position position="309"/>
    </location>
    <ligand>
        <name>Mg(2+)</name>
        <dbReference type="ChEBI" id="CHEBI:18420"/>
        <label>1</label>
    </ligand>
</feature>
<comment type="caution">
    <text evidence="14">The sequence shown here is derived from an EMBL/GenBank/DDBJ whole genome shotgun (WGS) entry which is preliminary data.</text>
</comment>
<dbReference type="PANTHER" id="PTHR16222">
    <property type="entry name" value="ADP-RIBOSYLGLYCOHYDROLASE"/>
    <property type="match status" value="1"/>
</dbReference>
<evidence type="ECO:0000256" key="2">
    <source>
        <dbReference type="ARBA" id="ARBA00012255"/>
    </source>
</evidence>
<accession>A0A817ZT85</accession>
<dbReference type="InterPro" id="IPR005502">
    <property type="entry name" value="Ribosyl_crysJ1"/>
</dbReference>
<dbReference type="GO" id="GO:0004649">
    <property type="term" value="F:poly(ADP-ribose) glycohydrolase activity"/>
    <property type="evidence" value="ECO:0007669"/>
    <property type="project" value="UniProtKB-EC"/>
</dbReference>
<evidence type="ECO:0000256" key="1">
    <source>
        <dbReference type="ARBA" id="ARBA00010702"/>
    </source>
</evidence>
<organism evidence="14 16">
    <name type="scientific">Rotaria socialis</name>
    <dbReference type="NCBI Taxonomy" id="392032"/>
    <lineage>
        <taxon>Eukaryota</taxon>
        <taxon>Metazoa</taxon>
        <taxon>Spiralia</taxon>
        <taxon>Gnathifera</taxon>
        <taxon>Rotifera</taxon>
        <taxon>Eurotatoria</taxon>
        <taxon>Bdelloidea</taxon>
        <taxon>Philodinida</taxon>
        <taxon>Philodinidae</taxon>
        <taxon>Rotaria</taxon>
    </lineage>
</organism>
<evidence type="ECO:0000313" key="15">
    <source>
        <dbReference type="EMBL" id="CAF4453226.1"/>
    </source>
</evidence>
<protein>
    <recommendedName>
        <fullName evidence="4">ADP-ribosylhydrolase ARH3</fullName>
        <ecNumber evidence="2">3.2.1.143</ecNumber>
    </recommendedName>
    <alternativeName>
        <fullName evidence="5">ADP-ribose glycohydrolase ARH3</fullName>
    </alternativeName>
    <alternativeName>
        <fullName evidence="6">ADP-ribosylhydrolase 3</fullName>
    </alternativeName>
    <alternativeName>
        <fullName evidence="9">O-acetyl-ADP-ribose deacetylase ARH3</fullName>
    </alternativeName>
    <alternativeName>
        <fullName evidence="10">Poly(ADP-ribose) glycohydrolase ARH3</fullName>
    </alternativeName>
    <alternativeName>
        <fullName evidence="8">[Protein ADP-ribosylarginine] hydrolase-like protein 2</fullName>
    </alternativeName>
    <alternativeName>
        <fullName evidence="7">[Protein ADP-ribosylserine] hydrolase</fullName>
    </alternativeName>
</protein>
<gene>
    <name evidence="15" type="ORF">HFQ381_LOCUS24057</name>
    <name evidence="14" type="ORF">LUA448_LOCUS17197</name>
</gene>
<dbReference type="InterPro" id="IPR050792">
    <property type="entry name" value="ADP-ribosylglycohydrolase"/>
</dbReference>
<comment type="cofactor">
    <cofactor evidence="12">
        <name>Mg(2+)</name>
        <dbReference type="ChEBI" id="CHEBI:18420"/>
    </cofactor>
    <text evidence="12">Binds 2 magnesium ions per subunit.</text>
</comment>
<dbReference type="AlphaFoldDB" id="A0A817ZT85"/>
<evidence type="ECO:0000256" key="9">
    <source>
        <dbReference type="ARBA" id="ARBA00043187"/>
    </source>
</evidence>
<keyword evidence="12" id="KW-0460">Magnesium</keyword>
<evidence type="ECO:0000313" key="16">
    <source>
        <dbReference type="Proteomes" id="UP000663833"/>
    </source>
</evidence>
<name>A0A817ZT85_9BILA</name>
<evidence type="ECO:0000313" key="14">
    <source>
        <dbReference type="EMBL" id="CAF3396882.1"/>
    </source>
</evidence>
<dbReference type="GO" id="GO:0046872">
    <property type="term" value="F:metal ion binding"/>
    <property type="evidence" value="ECO:0007669"/>
    <property type="project" value="UniProtKB-KW"/>
</dbReference>
<evidence type="ECO:0000256" key="11">
    <source>
        <dbReference type="ARBA" id="ARBA00049015"/>
    </source>
</evidence>
<feature type="binding site" evidence="12">
    <location>
        <position position="312"/>
    </location>
    <ligand>
        <name>Mg(2+)</name>
        <dbReference type="ChEBI" id="CHEBI:18420"/>
        <label>1</label>
    </ligand>
</feature>
<evidence type="ECO:0000256" key="12">
    <source>
        <dbReference type="PIRSR" id="PIRSR605502-1"/>
    </source>
</evidence>
<feature type="binding site" evidence="12">
    <location>
        <position position="96"/>
    </location>
    <ligand>
        <name>Mg(2+)</name>
        <dbReference type="ChEBI" id="CHEBI:18420"/>
        <label>1</label>
    </ligand>
</feature>
<reference evidence="14" key="1">
    <citation type="submission" date="2021-02" db="EMBL/GenBank/DDBJ databases">
        <authorList>
            <person name="Nowell W R."/>
        </authorList>
    </citation>
    <scope>NUCLEOTIDE SEQUENCE</scope>
</reference>
<dbReference type="EC" id="3.2.1.143" evidence="2"/>
<feature type="region of interest" description="Disordered" evidence="13">
    <location>
        <begin position="445"/>
        <end position="475"/>
    </location>
</feature>
<keyword evidence="3" id="KW-0378">Hydrolase</keyword>
<dbReference type="Proteomes" id="UP000663833">
    <property type="component" value="Unassembled WGS sequence"/>
</dbReference>
<evidence type="ECO:0000256" key="13">
    <source>
        <dbReference type="SAM" id="MobiDB-lite"/>
    </source>
</evidence>
<dbReference type="EMBL" id="CAJOBO010002482">
    <property type="protein sequence ID" value="CAF4453226.1"/>
    <property type="molecule type" value="Genomic_DNA"/>
</dbReference>
<dbReference type="Gene3D" id="1.10.4080.10">
    <property type="entry name" value="ADP-ribosylation/Crystallin J1"/>
    <property type="match status" value="2"/>
</dbReference>
<comment type="catalytic activity">
    <reaction evidence="11">
        <text>alpha-NAD(+) + H2O = ADP-D-ribose + nicotinamide + H(+)</text>
        <dbReference type="Rhea" id="RHEA:68792"/>
        <dbReference type="ChEBI" id="CHEBI:15377"/>
        <dbReference type="ChEBI" id="CHEBI:15378"/>
        <dbReference type="ChEBI" id="CHEBI:17154"/>
        <dbReference type="ChEBI" id="CHEBI:57967"/>
        <dbReference type="ChEBI" id="CHEBI:77017"/>
    </reaction>
</comment>
<evidence type="ECO:0000256" key="10">
    <source>
        <dbReference type="ARBA" id="ARBA00043193"/>
    </source>
</evidence>
<comment type="similarity">
    <text evidence="1">Belongs to the ADP-ribosylglycohydrolase family.</text>
</comment>
<dbReference type="Pfam" id="PF03747">
    <property type="entry name" value="ADP_ribosyl_GH"/>
    <property type="match status" value="2"/>
</dbReference>
<evidence type="ECO:0000256" key="6">
    <source>
        <dbReference type="ARBA" id="ARBA00042471"/>
    </source>
</evidence>
<dbReference type="PANTHER" id="PTHR16222:SF24">
    <property type="entry name" value="ADP-RIBOSYLHYDROLASE ARH3"/>
    <property type="match status" value="1"/>
</dbReference>
<sequence>MYCLFVDKPWLKYQFTDVHRKLIKKPDELECEMKDPTANIDKIVLDKTLGSLMGLALGDALDAHVEFRSHEYLQANLVKNLKGGGTWGLDNGQFTDDTSMALYLATSLIARRDFVAYDQLVRYKWWYQYGYMSSTGQRFDIDSATKQSLVRFAKNQKDFANKNNIPIQYMDFLSNRDCLRKFSVYCSEAGAAGNEALMRLAPVPLFFYRNPENLLNTQASVVKLLMVMSKPMMRADFMQPSSSWFGDKDLHPDIQKIAEGSYKKRGGYQDGIRGEGYIVNALEAALWAFWSDENSFEIGALKAVNLGDDTGTTAAIYGQLAGAYYGFKELPRKWIEHVYAKRFIECLSKWVVYEGENWPHNQIDNDNDDDDDQIEDMNSVGQTSENLRPRRDTVATCAYHIEAANRINYDDAIGCNLKMSQSSRRASTDISNNNNEVCVTSTLVHASHSPPGKSVRRTSHRHIFDASSLKSTEHA</sequence>
<dbReference type="InterPro" id="IPR036705">
    <property type="entry name" value="Ribosyl_crysJ1_sf"/>
</dbReference>
<evidence type="ECO:0000256" key="5">
    <source>
        <dbReference type="ARBA" id="ARBA00042398"/>
    </source>
</evidence>
<evidence type="ECO:0000256" key="3">
    <source>
        <dbReference type="ARBA" id="ARBA00022801"/>
    </source>
</evidence>
<proteinExistence type="inferred from homology"/>
<keyword evidence="12" id="KW-0479">Metal-binding</keyword>
<dbReference type="EMBL" id="CAJNYD010002166">
    <property type="protein sequence ID" value="CAF3396882.1"/>
    <property type="molecule type" value="Genomic_DNA"/>
</dbReference>
<dbReference type="SUPFAM" id="SSF101478">
    <property type="entry name" value="ADP-ribosylglycohydrolase"/>
    <property type="match status" value="1"/>
</dbReference>
<evidence type="ECO:0000256" key="8">
    <source>
        <dbReference type="ARBA" id="ARBA00042850"/>
    </source>
</evidence>
<feature type="binding site" evidence="12">
    <location>
        <position position="97"/>
    </location>
    <ligand>
        <name>Mg(2+)</name>
        <dbReference type="ChEBI" id="CHEBI:18420"/>
        <label>1</label>
    </ligand>
</feature>
<evidence type="ECO:0000256" key="7">
    <source>
        <dbReference type="ARBA" id="ARBA00042722"/>
    </source>
</evidence>
<evidence type="ECO:0000256" key="4">
    <source>
        <dbReference type="ARBA" id="ARBA00041057"/>
    </source>
</evidence>
<feature type="compositionally biased region" description="Acidic residues" evidence="13">
    <location>
        <begin position="365"/>
        <end position="375"/>
    </location>
</feature>
<feature type="binding site" evidence="12">
    <location>
        <position position="95"/>
    </location>
    <ligand>
        <name>Mg(2+)</name>
        <dbReference type="ChEBI" id="CHEBI:18420"/>
        <label>1</label>
    </ligand>
</feature>